<keyword evidence="2" id="KW-0812">Transmembrane</keyword>
<evidence type="ECO:0000256" key="1">
    <source>
        <dbReference type="SAM" id="MobiDB-lite"/>
    </source>
</evidence>
<keyword evidence="2" id="KW-1133">Transmembrane helix</keyword>
<reference evidence="3 4" key="1">
    <citation type="submission" date="2016-04" db="EMBL/GenBank/DDBJ databases">
        <title>Genome analyses suggest a sexual origin of heterokaryosis in a supposedly ancient asexual fungus.</title>
        <authorList>
            <person name="Ropars J."/>
            <person name="Sedzielewska K."/>
            <person name="Noel J."/>
            <person name="Charron P."/>
            <person name="Farinelli L."/>
            <person name="Marton T."/>
            <person name="Kruger M."/>
            <person name="Pelin A."/>
            <person name="Brachmann A."/>
            <person name="Corradi N."/>
        </authorList>
    </citation>
    <scope>NUCLEOTIDE SEQUENCE [LARGE SCALE GENOMIC DNA]</scope>
    <source>
        <strain evidence="3 4">C2</strain>
    </source>
</reference>
<dbReference type="EMBL" id="LLXL01000209">
    <property type="protein sequence ID" value="PKK76005.1"/>
    <property type="molecule type" value="Genomic_DNA"/>
</dbReference>
<feature type="compositionally biased region" description="Polar residues" evidence="1">
    <location>
        <begin position="213"/>
        <end position="226"/>
    </location>
</feature>
<organism evidence="3 4">
    <name type="scientific">Rhizophagus irregularis</name>
    <dbReference type="NCBI Taxonomy" id="588596"/>
    <lineage>
        <taxon>Eukaryota</taxon>
        <taxon>Fungi</taxon>
        <taxon>Fungi incertae sedis</taxon>
        <taxon>Mucoromycota</taxon>
        <taxon>Glomeromycotina</taxon>
        <taxon>Glomeromycetes</taxon>
        <taxon>Glomerales</taxon>
        <taxon>Glomeraceae</taxon>
        <taxon>Rhizophagus</taxon>
    </lineage>
</organism>
<dbReference type="VEuPathDB" id="FungiDB:RhiirFUN_018994"/>
<comment type="caution">
    <text evidence="3">The sequence shown here is derived from an EMBL/GenBank/DDBJ whole genome shotgun (WGS) entry which is preliminary data.</text>
</comment>
<protein>
    <submittedName>
        <fullName evidence="3">Uncharacterized protein</fullName>
    </submittedName>
</protein>
<feature type="compositionally biased region" description="Low complexity" evidence="1">
    <location>
        <begin position="247"/>
        <end position="256"/>
    </location>
</feature>
<dbReference type="VEuPathDB" id="FungiDB:RhiirA1_474429"/>
<gene>
    <name evidence="3" type="ORF">RhiirC2_772983</name>
</gene>
<feature type="region of interest" description="Disordered" evidence="1">
    <location>
        <begin position="179"/>
        <end position="256"/>
    </location>
</feature>
<evidence type="ECO:0000256" key="2">
    <source>
        <dbReference type="SAM" id="Phobius"/>
    </source>
</evidence>
<proteinExistence type="predicted"/>
<accession>A0A2N1NQ26</accession>
<name>A0A2N1NQ26_9GLOM</name>
<evidence type="ECO:0000313" key="4">
    <source>
        <dbReference type="Proteomes" id="UP000233469"/>
    </source>
</evidence>
<dbReference type="AlphaFoldDB" id="A0A2N1NQ26"/>
<reference evidence="3 4" key="2">
    <citation type="submission" date="2017-10" db="EMBL/GenBank/DDBJ databases">
        <title>Extensive intraspecific genome diversity in a model arbuscular mycorrhizal fungus.</title>
        <authorList>
            <person name="Chen E.C.H."/>
            <person name="Morin E."/>
            <person name="Baudet D."/>
            <person name="Noel J."/>
            <person name="Ndikumana S."/>
            <person name="Charron P."/>
            <person name="St-Onge C."/>
            <person name="Giorgi J."/>
            <person name="Grigoriev I.V."/>
            <person name="Roux C."/>
            <person name="Martin F.M."/>
            <person name="Corradi N."/>
        </authorList>
    </citation>
    <scope>NUCLEOTIDE SEQUENCE [LARGE SCALE GENOMIC DNA]</scope>
    <source>
        <strain evidence="3 4">C2</strain>
    </source>
</reference>
<feature type="transmembrane region" description="Helical" evidence="2">
    <location>
        <begin position="30"/>
        <end position="54"/>
    </location>
</feature>
<dbReference type="VEuPathDB" id="FungiDB:FUN_006648"/>
<feature type="compositionally biased region" description="Polar residues" evidence="1">
    <location>
        <begin position="184"/>
        <end position="196"/>
    </location>
</feature>
<dbReference type="Proteomes" id="UP000233469">
    <property type="component" value="Unassembled WGS sequence"/>
</dbReference>
<sequence length="512" mass="60304">MKDTSRQKVSFLICFLKVIKRPTFRPTKKLVTILHFINTIITRNIITLLILNAIKTGIGQSQELIIESQKVIENIVEIEIDGQDQVVMIIVKIEVDGQEGLNTIGKLSSDYELSNNELARKYYKKKEKRNEDQLASLLQYDKVKGLFEEFLKNKLNEPSNTNHELEYLEGQIRTWEDWDHSRGQTRTQDQGHSRGQTRTREDQGHSRAKLAVRSQTRRQTAQNYSLRRNRFQRQAARDRSLRRIRSCTRSTSSSNLSHNDPKYIHINDLPQDLRNVVRRQIFWIVDRIPTEEQLKSDETFDSQQNLVNNTIVPTIMKTLDLDMYPISEAIVYDMIHNRHKHQREEFLKKQKETSFQDEQARRKHMNSKRNDKRINRANVIDHLKEINDPLVKMFKIKELLPIKSNSLYHSPEISETDDETPGQRKIVTRDLKWRSSTLQYFLRDYIDHIFSESSKVPKKRTRIHDSVNFYDKERTKPFQAPNWTISGYTGSLKMAVQKACIERSSNTLPARV</sequence>
<keyword evidence="2" id="KW-0472">Membrane</keyword>
<evidence type="ECO:0000313" key="3">
    <source>
        <dbReference type="EMBL" id="PKK76005.1"/>
    </source>
</evidence>
<feature type="compositionally biased region" description="Basic and acidic residues" evidence="1">
    <location>
        <begin position="349"/>
        <end position="360"/>
    </location>
</feature>
<feature type="region of interest" description="Disordered" evidence="1">
    <location>
        <begin position="349"/>
        <end position="368"/>
    </location>
</feature>